<evidence type="ECO:0000256" key="1">
    <source>
        <dbReference type="SAM" id="Phobius"/>
    </source>
</evidence>
<feature type="transmembrane region" description="Helical" evidence="1">
    <location>
        <begin position="12"/>
        <end position="34"/>
    </location>
</feature>
<dbReference type="RefSeq" id="WP_045263864.1">
    <property type="nucleotide sequence ID" value="NZ_JYIV01000026.1"/>
</dbReference>
<keyword evidence="1" id="KW-0472">Membrane</keyword>
<dbReference type="OrthoDB" id="5123397at2"/>
<dbReference type="Proteomes" id="UP000033725">
    <property type="component" value="Unassembled WGS sequence"/>
</dbReference>
<accession>A0A0F0KMK4</accession>
<reference evidence="2 3" key="1">
    <citation type="submission" date="2015-02" db="EMBL/GenBank/DDBJ databases">
        <title>Draft genome sequences of ten Microbacterium spp. with emphasis on heavy metal contaminated environments.</title>
        <authorList>
            <person name="Corretto E."/>
        </authorList>
    </citation>
    <scope>NUCLEOTIDE SEQUENCE [LARGE SCALE GENOMIC DNA]</scope>
    <source>
        <strain evidence="2 3">BEL163</strain>
    </source>
</reference>
<keyword evidence="1" id="KW-0812">Transmembrane</keyword>
<dbReference type="EMBL" id="JYIV01000026">
    <property type="protein sequence ID" value="KJL22103.1"/>
    <property type="molecule type" value="Genomic_DNA"/>
</dbReference>
<sequence>MNNTNRALNRILLLIIGLLFLALGAVGIAIMSWPTLSDIWTAAGKDARSWLDQVIAATAIAAGGLSWIGIGAVAAIVIVIVLLILALTSIAGRRSKTVLRSSGAQNPLGRVTVNESFVSDAVKNSLTTRDEVLSAQVTANDIRRRPVLHVAVTPRQNTDPRELVDHVDRLLANLAVLTGRDTDTFVSVHTSLRARLAHDQRRLS</sequence>
<comment type="caution">
    <text evidence="2">The sequence shown here is derived from an EMBL/GenBank/DDBJ whole genome shotgun (WGS) entry which is preliminary data.</text>
</comment>
<proteinExistence type="predicted"/>
<gene>
    <name evidence="2" type="ORF">RN51_01982</name>
</gene>
<evidence type="ECO:0000313" key="2">
    <source>
        <dbReference type="EMBL" id="KJL22103.1"/>
    </source>
</evidence>
<name>A0A0F0KMK4_9MICO</name>
<evidence type="ECO:0000313" key="3">
    <source>
        <dbReference type="Proteomes" id="UP000033725"/>
    </source>
</evidence>
<keyword evidence="1" id="KW-1133">Transmembrane helix</keyword>
<dbReference type="PATRIC" id="fig|82380.10.peg.1994"/>
<dbReference type="AlphaFoldDB" id="A0A0F0KMK4"/>
<organism evidence="2 3">
    <name type="scientific">Microbacterium oxydans</name>
    <dbReference type="NCBI Taxonomy" id="82380"/>
    <lineage>
        <taxon>Bacteria</taxon>
        <taxon>Bacillati</taxon>
        <taxon>Actinomycetota</taxon>
        <taxon>Actinomycetes</taxon>
        <taxon>Micrococcales</taxon>
        <taxon>Microbacteriaceae</taxon>
        <taxon>Microbacterium</taxon>
    </lineage>
</organism>
<evidence type="ECO:0008006" key="4">
    <source>
        <dbReference type="Google" id="ProtNLM"/>
    </source>
</evidence>
<feature type="transmembrane region" description="Helical" evidence="1">
    <location>
        <begin position="54"/>
        <end position="87"/>
    </location>
</feature>
<protein>
    <recommendedName>
        <fullName evidence="4">Alkaline shock response membrane anchor protein AmaP</fullName>
    </recommendedName>
</protein>